<organism evidence="1 2">
    <name type="scientific">Eumeta variegata</name>
    <name type="common">Bagworm moth</name>
    <name type="synonym">Eumeta japonica</name>
    <dbReference type="NCBI Taxonomy" id="151549"/>
    <lineage>
        <taxon>Eukaryota</taxon>
        <taxon>Metazoa</taxon>
        <taxon>Ecdysozoa</taxon>
        <taxon>Arthropoda</taxon>
        <taxon>Hexapoda</taxon>
        <taxon>Insecta</taxon>
        <taxon>Pterygota</taxon>
        <taxon>Neoptera</taxon>
        <taxon>Endopterygota</taxon>
        <taxon>Lepidoptera</taxon>
        <taxon>Glossata</taxon>
        <taxon>Ditrysia</taxon>
        <taxon>Tineoidea</taxon>
        <taxon>Psychidae</taxon>
        <taxon>Oiketicinae</taxon>
        <taxon>Eumeta</taxon>
    </lineage>
</organism>
<reference evidence="1 2" key="1">
    <citation type="journal article" date="2019" name="Commun. Biol.">
        <title>The bagworm genome reveals a unique fibroin gene that provides high tensile strength.</title>
        <authorList>
            <person name="Kono N."/>
            <person name="Nakamura H."/>
            <person name="Ohtoshi R."/>
            <person name="Tomita M."/>
            <person name="Numata K."/>
            <person name="Arakawa K."/>
        </authorList>
    </citation>
    <scope>NUCLEOTIDE SEQUENCE [LARGE SCALE GENOMIC DNA]</scope>
</reference>
<gene>
    <name evidence="1" type="ORF">EVAR_97860_1</name>
</gene>
<keyword evidence="2" id="KW-1185">Reference proteome</keyword>
<dbReference type="AlphaFoldDB" id="A0A4C1WYA2"/>
<dbReference type="EMBL" id="BGZK01000674">
    <property type="protein sequence ID" value="GBP55652.1"/>
    <property type="molecule type" value="Genomic_DNA"/>
</dbReference>
<comment type="caution">
    <text evidence="1">The sequence shown here is derived from an EMBL/GenBank/DDBJ whole genome shotgun (WGS) entry which is preliminary data.</text>
</comment>
<dbReference type="Proteomes" id="UP000299102">
    <property type="component" value="Unassembled WGS sequence"/>
</dbReference>
<name>A0A4C1WYA2_EUMVA</name>
<proteinExistence type="predicted"/>
<accession>A0A4C1WYA2</accession>
<evidence type="ECO:0000313" key="1">
    <source>
        <dbReference type="EMBL" id="GBP55652.1"/>
    </source>
</evidence>
<protein>
    <submittedName>
        <fullName evidence="1">Uncharacterized protein</fullName>
    </submittedName>
</protein>
<sequence length="149" mass="17105">MIQNDFTVTTTRDAYGVPGRLLMPNRSIRGINLSPSWKRFEVARSEKRDAGSMLRTIIENKKTEVPVLIGAKSAGWREDERKNILKDKQTHRRSIRSMIKTALDRAVSSARCTQSRRGACVTHLRRRACVARARPTTRKLTLKLRDFKL</sequence>
<evidence type="ECO:0000313" key="2">
    <source>
        <dbReference type="Proteomes" id="UP000299102"/>
    </source>
</evidence>